<organism evidence="5 6">
    <name type="scientific">Vibrio harveyi</name>
    <name type="common">Beneckea harveyi</name>
    <dbReference type="NCBI Taxonomy" id="669"/>
    <lineage>
        <taxon>Bacteria</taxon>
        <taxon>Pseudomonadati</taxon>
        <taxon>Pseudomonadota</taxon>
        <taxon>Gammaproteobacteria</taxon>
        <taxon>Vibrionales</taxon>
        <taxon>Vibrionaceae</taxon>
        <taxon>Vibrio</taxon>
    </lineage>
</organism>
<sequence length="277" mass="32085">MFFHNINASNFRLHNYRTKKTIFARVSGYQGDISINGSPVQEFNNSLIIIPKNSFVHVNISKLTEQSELDFISLNDFDIGFIKQDLYELNKFIFDKRNRKLCRSSDGGNFLKAHNKDFCDVFLMNRVVDGHRCMGRLNKTLLRQSVVELLIHLHLENKDINIVLNMKSDLLVSERLSNLLMREPRKHWTLEAAALSMATSISTLRRGLSAEQKSFSCILNEVRLNVAIRYLKFSNFSILKISNLSGFKSSAYFCTVFKKNKLTTPQQFRSRFRESIV</sequence>
<dbReference type="SMART" id="SM00342">
    <property type="entry name" value="HTH_ARAC"/>
    <property type="match status" value="1"/>
</dbReference>
<dbReference type="InterPro" id="IPR009057">
    <property type="entry name" value="Homeodomain-like_sf"/>
</dbReference>
<dbReference type="RefSeq" id="WP_114093186.1">
    <property type="nucleotide sequence ID" value="NZ_QOUW02000265.1"/>
</dbReference>
<dbReference type="InterPro" id="IPR018060">
    <property type="entry name" value="HTH_AraC"/>
</dbReference>
<proteinExistence type="predicted"/>
<dbReference type="PANTHER" id="PTHR47894:SF4">
    <property type="entry name" value="HTH-TYPE TRANSCRIPTIONAL REGULATOR GADX"/>
    <property type="match status" value="1"/>
</dbReference>
<gene>
    <name evidence="5" type="ORF">DS957_028330</name>
</gene>
<evidence type="ECO:0000256" key="3">
    <source>
        <dbReference type="ARBA" id="ARBA00023163"/>
    </source>
</evidence>
<evidence type="ECO:0000256" key="1">
    <source>
        <dbReference type="ARBA" id="ARBA00023015"/>
    </source>
</evidence>
<feature type="domain" description="HTH araC/xylS-type" evidence="4">
    <location>
        <begin position="174"/>
        <end position="271"/>
    </location>
</feature>
<keyword evidence="1" id="KW-0805">Transcription regulation</keyword>
<dbReference type="AlphaFoldDB" id="A0A8B3DBD6"/>
<dbReference type="PROSITE" id="PS01124">
    <property type="entry name" value="HTH_ARAC_FAMILY_2"/>
    <property type="match status" value="1"/>
</dbReference>
<dbReference type="Pfam" id="PF12833">
    <property type="entry name" value="HTH_18"/>
    <property type="match status" value="1"/>
</dbReference>
<evidence type="ECO:0000259" key="4">
    <source>
        <dbReference type="PROSITE" id="PS01124"/>
    </source>
</evidence>
<keyword evidence="2" id="KW-0238">DNA-binding</keyword>
<accession>A0A8B3DBD6</accession>
<protein>
    <submittedName>
        <fullName evidence="5">Helix-turn-helix domain-containing protein</fullName>
    </submittedName>
</protein>
<evidence type="ECO:0000313" key="6">
    <source>
        <dbReference type="Proteomes" id="UP000253437"/>
    </source>
</evidence>
<dbReference type="Gene3D" id="1.10.10.60">
    <property type="entry name" value="Homeodomain-like"/>
    <property type="match status" value="1"/>
</dbReference>
<dbReference type="GO" id="GO:0005829">
    <property type="term" value="C:cytosol"/>
    <property type="evidence" value="ECO:0007669"/>
    <property type="project" value="TreeGrafter"/>
</dbReference>
<evidence type="ECO:0000313" key="5">
    <source>
        <dbReference type="EMBL" id="RIV99055.1"/>
    </source>
</evidence>
<keyword evidence="3" id="KW-0804">Transcription</keyword>
<dbReference type="SUPFAM" id="SSF46689">
    <property type="entry name" value="Homeodomain-like"/>
    <property type="match status" value="1"/>
</dbReference>
<evidence type="ECO:0000256" key="2">
    <source>
        <dbReference type="ARBA" id="ARBA00023125"/>
    </source>
</evidence>
<comment type="caution">
    <text evidence="5">The sequence shown here is derived from an EMBL/GenBank/DDBJ whole genome shotgun (WGS) entry which is preliminary data.</text>
</comment>
<name>A0A8B3DBD6_VIBHA</name>
<dbReference type="GO" id="GO:0000976">
    <property type="term" value="F:transcription cis-regulatory region binding"/>
    <property type="evidence" value="ECO:0007669"/>
    <property type="project" value="TreeGrafter"/>
</dbReference>
<dbReference type="Proteomes" id="UP000253437">
    <property type="component" value="Unassembled WGS sequence"/>
</dbReference>
<dbReference type="EMBL" id="QOUW02000265">
    <property type="protein sequence ID" value="RIV99055.1"/>
    <property type="molecule type" value="Genomic_DNA"/>
</dbReference>
<dbReference type="GO" id="GO:0003700">
    <property type="term" value="F:DNA-binding transcription factor activity"/>
    <property type="evidence" value="ECO:0007669"/>
    <property type="project" value="InterPro"/>
</dbReference>
<dbReference type="PANTHER" id="PTHR47894">
    <property type="entry name" value="HTH-TYPE TRANSCRIPTIONAL REGULATOR GADX"/>
    <property type="match status" value="1"/>
</dbReference>
<reference evidence="5 6" key="1">
    <citation type="submission" date="2018-08" db="EMBL/GenBank/DDBJ databases">
        <title>Vibrio harveyi strains pathogenic to white snook Centropomus viridis Lockington (1877) and potential probiotic bacteria.</title>
        <authorList>
            <person name="Soto-Rodriguez S."/>
            <person name="Gomez-Gil B."/>
            <person name="Lozano-Olvera R."/>
        </authorList>
    </citation>
    <scope>NUCLEOTIDE SEQUENCE [LARGE SCALE GENOMIC DNA]</scope>
    <source>
        <strain evidence="5 6">CAIM 1508</strain>
    </source>
</reference>